<dbReference type="Proteomes" id="UP000887578">
    <property type="component" value="Unplaced"/>
</dbReference>
<proteinExistence type="predicted"/>
<sequence length="103" mass="12446">MKFLKDKDQIAYLNLYRRYTRFYIEDKQMVEEYRNEIDRISKISKIPVSEFWIDTILYEFDFGTKDTAKKIFARALATILPNIWPNQNLNIEIPHFPALPTIR</sequence>
<organism evidence="1 2">
    <name type="scientific">Panagrolaimus davidi</name>
    <dbReference type="NCBI Taxonomy" id="227884"/>
    <lineage>
        <taxon>Eukaryota</taxon>
        <taxon>Metazoa</taxon>
        <taxon>Ecdysozoa</taxon>
        <taxon>Nematoda</taxon>
        <taxon>Chromadorea</taxon>
        <taxon>Rhabditida</taxon>
        <taxon>Tylenchina</taxon>
        <taxon>Panagrolaimomorpha</taxon>
        <taxon>Panagrolaimoidea</taxon>
        <taxon>Panagrolaimidae</taxon>
        <taxon>Panagrolaimus</taxon>
    </lineage>
</organism>
<protein>
    <submittedName>
        <fullName evidence="2">Uncharacterized protein</fullName>
    </submittedName>
</protein>
<dbReference type="WBParaSite" id="PDA_v2.g31164.t1">
    <property type="protein sequence ID" value="PDA_v2.g31164.t1"/>
    <property type="gene ID" value="PDA_v2.g31164"/>
</dbReference>
<accession>A0A914QHS8</accession>
<evidence type="ECO:0000313" key="2">
    <source>
        <dbReference type="WBParaSite" id="PDA_v2.g31164.t1"/>
    </source>
</evidence>
<reference evidence="2" key="1">
    <citation type="submission" date="2022-11" db="UniProtKB">
        <authorList>
            <consortium name="WormBaseParasite"/>
        </authorList>
    </citation>
    <scope>IDENTIFICATION</scope>
</reference>
<evidence type="ECO:0000313" key="1">
    <source>
        <dbReference type="Proteomes" id="UP000887578"/>
    </source>
</evidence>
<name>A0A914QHS8_9BILA</name>
<keyword evidence="1" id="KW-1185">Reference proteome</keyword>
<dbReference type="AlphaFoldDB" id="A0A914QHS8"/>